<dbReference type="InterPro" id="IPR032675">
    <property type="entry name" value="LRR_dom_sf"/>
</dbReference>
<dbReference type="WBParaSite" id="TREG1_19760.1">
    <property type="protein sequence ID" value="TREG1_19760.1"/>
    <property type="gene ID" value="TREG1_19760"/>
</dbReference>
<proteinExistence type="predicted"/>
<dbReference type="PANTHER" id="PTHR15454:SF47">
    <property type="entry name" value="LEUCINE-RICH REPEAT-CONTAINING PROTEIN 23"/>
    <property type="match status" value="1"/>
</dbReference>
<dbReference type="Pfam" id="PF13516">
    <property type="entry name" value="LRR_6"/>
    <property type="match status" value="1"/>
</dbReference>
<evidence type="ECO:0000313" key="3">
    <source>
        <dbReference type="Proteomes" id="UP000050795"/>
    </source>
</evidence>
<keyword evidence="2" id="KW-0677">Repeat</keyword>
<evidence type="ECO:0000256" key="1">
    <source>
        <dbReference type="ARBA" id="ARBA00022614"/>
    </source>
</evidence>
<organism evidence="3 4">
    <name type="scientific">Trichobilharzia regenti</name>
    <name type="common">Nasal bird schistosome</name>
    <dbReference type="NCBI Taxonomy" id="157069"/>
    <lineage>
        <taxon>Eukaryota</taxon>
        <taxon>Metazoa</taxon>
        <taxon>Spiralia</taxon>
        <taxon>Lophotrochozoa</taxon>
        <taxon>Platyhelminthes</taxon>
        <taxon>Trematoda</taxon>
        <taxon>Digenea</taxon>
        <taxon>Strigeidida</taxon>
        <taxon>Schistosomatoidea</taxon>
        <taxon>Schistosomatidae</taxon>
        <taxon>Trichobilharzia</taxon>
    </lineage>
</organism>
<protein>
    <submittedName>
        <fullName evidence="4">L domain-like protein</fullName>
    </submittedName>
</protein>
<name>A0AA85JGT6_TRIRE</name>
<evidence type="ECO:0000313" key="4">
    <source>
        <dbReference type="WBParaSite" id="TREG1_19760.1"/>
    </source>
</evidence>
<dbReference type="PANTHER" id="PTHR15454">
    <property type="entry name" value="NISCHARIN RELATED"/>
    <property type="match status" value="1"/>
</dbReference>
<dbReference type="SMART" id="SM00365">
    <property type="entry name" value="LRR_SD22"/>
    <property type="match status" value="3"/>
</dbReference>
<keyword evidence="3" id="KW-1185">Reference proteome</keyword>
<dbReference type="InterPro" id="IPR001611">
    <property type="entry name" value="Leu-rich_rpt"/>
</dbReference>
<reference evidence="4" key="2">
    <citation type="submission" date="2023-11" db="UniProtKB">
        <authorList>
            <consortium name="WormBaseParasite"/>
        </authorList>
    </citation>
    <scope>IDENTIFICATION</scope>
</reference>
<dbReference type="GO" id="GO:0005737">
    <property type="term" value="C:cytoplasm"/>
    <property type="evidence" value="ECO:0007669"/>
    <property type="project" value="TreeGrafter"/>
</dbReference>
<dbReference type="AlphaFoldDB" id="A0AA85JGT6"/>
<keyword evidence="1" id="KW-0433">Leucine-rich repeat</keyword>
<sequence length="357" mass="40553">MQTVQLTGDQTLRQEDEQNKIAVDKSLGSVVLNKELISSGLCCINETIDGLSYAPAKFICNEKLLTDIDALKGYIFLRYINLGFNRLTNLKPLYNLTNLIVLRAAYNEIEEFPCGNWPTLTHLDLSHNRIKKLSTINYPRLMVLSLDHNQIRRLTTDIDGLYYLNDQSVPKLHTLGLSHNLIEIEDNPSNITIGLELKNLKALFLGYNRIISFGNYNLKNENLENASTELSISSVAKVQAYCKYNSMIGYLPNLSVLHIRSCGLVNLDGITIESFPKLQYLNVRENQIGSLEEIKKLAGFPHLRTLILADNPVYDTKDYRLEVRVSLLSLRRLDKDVYTAEENEEADELATQRIQAT</sequence>
<evidence type="ECO:0000256" key="2">
    <source>
        <dbReference type="ARBA" id="ARBA00022737"/>
    </source>
</evidence>
<reference evidence="3" key="1">
    <citation type="submission" date="2022-06" db="EMBL/GenBank/DDBJ databases">
        <authorList>
            <person name="Berger JAMES D."/>
            <person name="Berger JAMES D."/>
        </authorList>
    </citation>
    <scope>NUCLEOTIDE SEQUENCE [LARGE SCALE GENOMIC DNA]</scope>
</reference>
<dbReference type="Pfam" id="PF14580">
    <property type="entry name" value="LRR_9"/>
    <property type="match status" value="1"/>
</dbReference>
<dbReference type="Gene3D" id="3.80.10.10">
    <property type="entry name" value="Ribonuclease Inhibitor"/>
    <property type="match status" value="2"/>
</dbReference>
<accession>A0AA85JGT6</accession>
<dbReference type="SUPFAM" id="SSF52058">
    <property type="entry name" value="L domain-like"/>
    <property type="match status" value="1"/>
</dbReference>
<dbReference type="PROSITE" id="PS51450">
    <property type="entry name" value="LRR"/>
    <property type="match status" value="3"/>
</dbReference>
<dbReference type="Proteomes" id="UP000050795">
    <property type="component" value="Unassembled WGS sequence"/>
</dbReference>